<organism evidence="2 3">
    <name type="scientific">Parabacteroides distasonis</name>
    <dbReference type="NCBI Taxonomy" id="823"/>
    <lineage>
        <taxon>Bacteria</taxon>
        <taxon>Pseudomonadati</taxon>
        <taxon>Bacteroidota</taxon>
        <taxon>Bacteroidia</taxon>
        <taxon>Bacteroidales</taxon>
        <taxon>Tannerellaceae</taxon>
        <taxon>Parabacteroides</taxon>
    </lineage>
</organism>
<evidence type="ECO:0000313" key="3">
    <source>
        <dbReference type="Proteomes" id="UP000195950"/>
    </source>
</evidence>
<comment type="caution">
    <text evidence="2">The sequence shown here is derived from an EMBL/GenBank/DDBJ whole genome shotgun (WGS) entry which is preliminary data.</text>
</comment>
<accession>A0A1Y4IC35</accession>
<evidence type="ECO:0008006" key="4">
    <source>
        <dbReference type="Google" id="ProtNLM"/>
    </source>
</evidence>
<evidence type="ECO:0000256" key="1">
    <source>
        <dbReference type="SAM" id="Phobius"/>
    </source>
</evidence>
<evidence type="ECO:0000313" key="2">
    <source>
        <dbReference type="EMBL" id="OUP16570.1"/>
    </source>
</evidence>
<feature type="transmembrane region" description="Helical" evidence="1">
    <location>
        <begin position="212"/>
        <end position="232"/>
    </location>
</feature>
<dbReference type="AlphaFoldDB" id="A0A1Y4IC35"/>
<keyword evidence="1" id="KW-1133">Transmembrane helix</keyword>
<keyword evidence="1" id="KW-0812">Transmembrane</keyword>
<feature type="transmembrane region" description="Helical" evidence="1">
    <location>
        <begin position="7"/>
        <end position="26"/>
    </location>
</feature>
<gene>
    <name evidence="2" type="ORF">B5F32_15405</name>
</gene>
<reference evidence="3" key="1">
    <citation type="submission" date="2017-04" db="EMBL/GenBank/DDBJ databases">
        <title>Function of individual gut microbiota members based on whole genome sequencing of pure cultures obtained from chicken caecum.</title>
        <authorList>
            <person name="Medvecky M."/>
            <person name="Cejkova D."/>
            <person name="Polansky O."/>
            <person name="Karasova D."/>
            <person name="Kubasova T."/>
            <person name="Cizek A."/>
            <person name="Rychlik I."/>
        </authorList>
    </citation>
    <scope>NUCLEOTIDE SEQUENCE [LARGE SCALE GENOMIC DNA]</scope>
    <source>
        <strain evidence="3">An199</strain>
    </source>
</reference>
<proteinExistence type="predicted"/>
<feature type="transmembrane region" description="Helical" evidence="1">
    <location>
        <begin position="32"/>
        <end position="54"/>
    </location>
</feature>
<feature type="transmembrane region" description="Helical" evidence="1">
    <location>
        <begin position="105"/>
        <end position="125"/>
    </location>
</feature>
<sequence length="427" mass="48893">MADIIQILCILISGAILIYVLYKVFVDKRLQIYSFMSIFIFASSVFILPQYIIICKRLDNSLLIPIMIYITLCLLFTIIGCNLKLSLGFSRWNNYLEKIFHEDNLTVYSFIFLITATFGFIKLLGSESAFDSQWSGKDVIYNFFYTTYRYALIFSSVGFFKTRKKIFLLLLILSSFFSLDRIFIGGRRTDLVYYVIAVGVPYLYYTNAKVRLIILIPSVIVAFQLLTVMVALRTVTLEGSGFGSVALGISLPNFEEVISVNEKLKTQENRAAELTACCYSMDAVDRFSAYNYGAIYWNGIIQDFVPASVVGGGVKKLLMLPANDYKLEGYTIYKGSTTTGFFDTYSAFGYFGCLFFMFMAMIMTRIYNRVINNNTFYMIFYLCVIVDALHAVTHRSTLFVSGILTFVIWMTIVHFTIRFIRFMSNKS</sequence>
<feature type="transmembrane region" description="Helical" evidence="1">
    <location>
        <begin position="345"/>
        <end position="363"/>
    </location>
</feature>
<feature type="transmembrane region" description="Helical" evidence="1">
    <location>
        <begin position="66"/>
        <end position="85"/>
    </location>
</feature>
<dbReference type="EMBL" id="NFJX01000015">
    <property type="protein sequence ID" value="OUP16570.1"/>
    <property type="molecule type" value="Genomic_DNA"/>
</dbReference>
<protein>
    <recommendedName>
        <fullName evidence="4">Oligosaccharide repeat unit polymerase</fullName>
    </recommendedName>
</protein>
<dbReference type="RefSeq" id="WP_087345793.1">
    <property type="nucleotide sequence ID" value="NZ_NFJX01000015.1"/>
</dbReference>
<dbReference type="Proteomes" id="UP000195950">
    <property type="component" value="Unassembled WGS sequence"/>
</dbReference>
<feature type="transmembrane region" description="Helical" evidence="1">
    <location>
        <begin position="398"/>
        <end position="420"/>
    </location>
</feature>
<keyword evidence="1" id="KW-0472">Membrane</keyword>
<feature type="transmembrane region" description="Helical" evidence="1">
    <location>
        <begin position="190"/>
        <end position="205"/>
    </location>
</feature>
<name>A0A1Y4IC35_PARDI</name>
<feature type="transmembrane region" description="Helical" evidence="1">
    <location>
        <begin position="375"/>
        <end position="392"/>
    </location>
</feature>
<feature type="transmembrane region" description="Helical" evidence="1">
    <location>
        <begin position="166"/>
        <end position="184"/>
    </location>
</feature>